<proteinExistence type="predicted"/>
<evidence type="ECO:0000313" key="2">
    <source>
        <dbReference type="EMBL" id="GER97957.1"/>
    </source>
</evidence>
<feature type="transmembrane region" description="Helical" evidence="1">
    <location>
        <begin position="118"/>
        <end position="137"/>
    </location>
</feature>
<reference evidence="2 3" key="1">
    <citation type="submission" date="2019-10" db="EMBL/GenBank/DDBJ databases">
        <title>Whole genome shotgun sequence of Acrocarpospora corrugata NBRC 13972.</title>
        <authorList>
            <person name="Ichikawa N."/>
            <person name="Kimura A."/>
            <person name="Kitahashi Y."/>
            <person name="Komaki H."/>
            <person name="Oguchi A."/>
        </authorList>
    </citation>
    <scope>NUCLEOTIDE SEQUENCE [LARGE SCALE GENOMIC DNA]</scope>
    <source>
        <strain evidence="2 3">NBRC 13972</strain>
    </source>
</reference>
<name>A0A5M3VUC2_9ACTN</name>
<feature type="transmembrane region" description="Helical" evidence="1">
    <location>
        <begin position="40"/>
        <end position="65"/>
    </location>
</feature>
<feature type="transmembrane region" description="Helical" evidence="1">
    <location>
        <begin position="85"/>
        <end position="106"/>
    </location>
</feature>
<keyword evidence="3" id="KW-1185">Reference proteome</keyword>
<accession>A0A5M3VUC2</accession>
<comment type="caution">
    <text evidence="2">The sequence shown here is derived from an EMBL/GenBank/DDBJ whole genome shotgun (WGS) entry which is preliminary data.</text>
</comment>
<feature type="transmembrane region" description="Helical" evidence="1">
    <location>
        <begin position="183"/>
        <end position="201"/>
    </location>
</feature>
<gene>
    <name evidence="2" type="ORF">Acor_00190</name>
</gene>
<protein>
    <submittedName>
        <fullName evidence="2">Uncharacterized protein</fullName>
    </submittedName>
</protein>
<dbReference type="Proteomes" id="UP000334990">
    <property type="component" value="Unassembled WGS sequence"/>
</dbReference>
<dbReference type="AlphaFoldDB" id="A0A5M3VUC2"/>
<keyword evidence="1" id="KW-0812">Transmembrane</keyword>
<sequence>MFDPAYQPGTSEQRAGDLRALLNPRSVLAILRDFYSRRMAWAALLISALLLAYGGGAVMFWYHAIYLGEGGPAISHWLHWLLDSSAGFVGLIPAIAVILPLAGWVAARVQDDQLRKTLYVVTGGVAFALVTAPGPFLHDALVGRGTWVASQVTSWWGDGRAPLPPAEQVGVVAEVARQVALGVPLYIVTMAVALVAVRAVVQLWRAA</sequence>
<keyword evidence="1" id="KW-0472">Membrane</keyword>
<evidence type="ECO:0000256" key="1">
    <source>
        <dbReference type="SAM" id="Phobius"/>
    </source>
</evidence>
<organism evidence="2 3">
    <name type="scientific">Acrocarpospora corrugata</name>
    <dbReference type="NCBI Taxonomy" id="35763"/>
    <lineage>
        <taxon>Bacteria</taxon>
        <taxon>Bacillati</taxon>
        <taxon>Actinomycetota</taxon>
        <taxon>Actinomycetes</taxon>
        <taxon>Streptosporangiales</taxon>
        <taxon>Streptosporangiaceae</taxon>
        <taxon>Acrocarpospora</taxon>
    </lineage>
</organism>
<evidence type="ECO:0000313" key="3">
    <source>
        <dbReference type="Proteomes" id="UP000334990"/>
    </source>
</evidence>
<keyword evidence="1" id="KW-1133">Transmembrane helix</keyword>
<dbReference type="EMBL" id="BLAD01000035">
    <property type="protein sequence ID" value="GER97957.1"/>
    <property type="molecule type" value="Genomic_DNA"/>
</dbReference>